<sequence>MNKQQNKKQPAALINKSRRSFGSKNWAGLYRSKAKKPLVRSPGNKFPREPKESGQKSREEKNWPLTQYYTSLNLSWITQSVRKLLIYGGAAEEMKLACIGCSHQSHTHTLDLPRSLSHAATHSVAPHCTRGNMSPRQSGVPTSRFDRSTGVW</sequence>
<name>A0ABR3LGH8_9TELE</name>
<dbReference type="EMBL" id="JAYMGO010000022">
    <property type="protein sequence ID" value="KAL1251455.1"/>
    <property type="molecule type" value="Genomic_DNA"/>
</dbReference>
<feature type="region of interest" description="Disordered" evidence="1">
    <location>
        <begin position="1"/>
        <end position="62"/>
    </location>
</feature>
<gene>
    <name evidence="2" type="ORF">QQF64_019251</name>
</gene>
<feature type="region of interest" description="Disordered" evidence="1">
    <location>
        <begin position="129"/>
        <end position="152"/>
    </location>
</feature>
<comment type="caution">
    <text evidence="2">The sequence shown here is derived from an EMBL/GenBank/DDBJ whole genome shotgun (WGS) entry which is preliminary data.</text>
</comment>
<feature type="compositionally biased region" description="Basic and acidic residues" evidence="1">
    <location>
        <begin position="46"/>
        <end position="62"/>
    </location>
</feature>
<evidence type="ECO:0000313" key="3">
    <source>
        <dbReference type="Proteomes" id="UP001558613"/>
    </source>
</evidence>
<accession>A0ABR3LGH8</accession>
<reference evidence="2 3" key="1">
    <citation type="submission" date="2023-09" db="EMBL/GenBank/DDBJ databases">
        <authorList>
            <person name="Wang M."/>
        </authorList>
    </citation>
    <scope>NUCLEOTIDE SEQUENCE [LARGE SCALE GENOMIC DNA]</scope>
    <source>
        <strain evidence="2">GT-2023</strain>
        <tissue evidence="2">Liver</tissue>
    </source>
</reference>
<proteinExistence type="predicted"/>
<evidence type="ECO:0000313" key="2">
    <source>
        <dbReference type="EMBL" id="KAL1251455.1"/>
    </source>
</evidence>
<protein>
    <submittedName>
        <fullName evidence="2">Uncharacterized protein</fullName>
    </submittedName>
</protein>
<evidence type="ECO:0000256" key="1">
    <source>
        <dbReference type="SAM" id="MobiDB-lite"/>
    </source>
</evidence>
<organism evidence="2 3">
    <name type="scientific">Cirrhinus molitorella</name>
    <name type="common">mud carp</name>
    <dbReference type="NCBI Taxonomy" id="172907"/>
    <lineage>
        <taxon>Eukaryota</taxon>
        <taxon>Metazoa</taxon>
        <taxon>Chordata</taxon>
        <taxon>Craniata</taxon>
        <taxon>Vertebrata</taxon>
        <taxon>Euteleostomi</taxon>
        <taxon>Actinopterygii</taxon>
        <taxon>Neopterygii</taxon>
        <taxon>Teleostei</taxon>
        <taxon>Ostariophysi</taxon>
        <taxon>Cypriniformes</taxon>
        <taxon>Cyprinidae</taxon>
        <taxon>Labeoninae</taxon>
        <taxon>Labeonini</taxon>
        <taxon>Cirrhinus</taxon>
    </lineage>
</organism>
<feature type="compositionally biased region" description="Polar residues" evidence="1">
    <location>
        <begin position="131"/>
        <end position="141"/>
    </location>
</feature>
<dbReference type="Proteomes" id="UP001558613">
    <property type="component" value="Unassembled WGS sequence"/>
</dbReference>
<keyword evidence="3" id="KW-1185">Reference proteome</keyword>